<dbReference type="Gene3D" id="1.50.10.150">
    <property type="entry name" value="Voltage-dependent anion channel"/>
    <property type="match status" value="1"/>
</dbReference>
<feature type="transmembrane region" description="Helical" evidence="9">
    <location>
        <begin position="268"/>
        <end position="291"/>
    </location>
</feature>
<keyword evidence="3" id="KW-0813">Transport</keyword>
<dbReference type="AlphaFoldDB" id="A0A6G1KUR8"/>
<comment type="subcellular location">
    <subcellularLocation>
        <location evidence="1">Cell membrane</location>
        <topology evidence="1">Multi-pass membrane protein</topology>
    </subcellularLocation>
</comment>
<protein>
    <recommendedName>
        <fullName evidence="12">Sulfite efflux pump SSU1</fullName>
    </recommendedName>
</protein>
<dbReference type="EMBL" id="ML995927">
    <property type="protein sequence ID" value="KAF2764366.1"/>
    <property type="molecule type" value="Genomic_DNA"/>
</dbReference>
<dbReference type="Proteomes" id="UP000799436">
    <property type="component" value="Unassembled WGS sequence"/>
</dbReference>
<evidence type="ECO:0000256" key="4">
    <source>
        <dbReference type="ARBA" id="ARBA00022475"/>
    </source>
</evidence>
<accession>A0A6G1KUR8</accession>
<feature type="transmembrane region" description="Helical" evidence="9">
    <location>
        <begin position="133"/>
        <end position="157"/>
    </location>
</feature>
<dbReference type="InterPro" id="IPR004695">
    <property type="entry name" value="SLAC1/Mae1/Ssu1/TehA"/>
</dbReference>
<feature type="transmembrane region" description="Helical" evidence="9">
    <location>
        <begin position="64"/>
        <end position="82"/>
    </location>
</feature>
<keyword evidence="6 9" id="KW-1133">Transmembrane helix</keyword>
<feature type="transmembrane region" description="Helical" evidence="9">
    <location>
        <begin position="229"/>
        <end position="256"/>
    </location>
</feature>
<comment type="similarity">
    <text evidence="2">Belongs to the tellurite-resistance/dicarboxylate transporter (TDT) family.</text>
</comment>
<evidence type="ECO:0000256" key="9">
    <source>
        <dbReference type="SAM" id="Phobius"/>
    </source>
</evidence>
<evidence type="ECO:0000256" key="6">
    <source>
        <dbReference type="ARBA" id="ARBA00022989"/>
    </source>
</evidence>
<dbReference type="PANTHER" id="PTHR31686">
    <property type="match status" value="1"/>
</dbReference>
<feature type="transmembrane region" description="Helical" evidence="9">
    <location>
        <begin position="348"/>
        <end position="368"/>
    </location>
</feature>
<feature type="transmembrane region" description="Helical" evidence="9">
    <location>
        <begin position="199"/>
        <end position="217"/>
    </location>
</feature>
<feature type="transmembrane region" description="Helical" evidence="9">
    <location>
        <begin position="88"/>
        <end position="113"/>
    </location>
</feature>
<name>A0A6G1KUR8_9PEZI</name>
<evidence type="ECO:0000256" key="8">
    <source>
        <dbReference type="SAM" id="MobiDB-lite"/>
    </source>
</evidence>
<proteinExistence type="inferred from homology"/>
<evidence type="ECO:0008006" key="12">
    <source>
        <dbReference type="Google" id="ProtNLM"/>
    </source>
</evidence>
<gene>
    <name evidence="10" type="ORF">EJ03DRAFT_282180</name>
</gene>
<dbReference type="GO" id="GO:0000319">
    <property type="term" value="F:sulfite transmembrane transporter activity"/>
    <property type="evidence" value="ECO:0007669"/>
    <property type="project" value="TreeGrafter"/>
</dbReference>
<keyword evidence="7 9" id="KW-0472">Membrane</keyword>
<feature type="transmembrane region" description="Helical" evidence="9">
    <location>
        <begin position="374"/>
        <end position="396"/>
    </location>
</feature>
<keyword evidence="5 9" id="KW-0812">Transmembrane</keyword>
<dbReference type="PANTHER" id="PTHR31686:SF2">
    <property type="entry name" value="C4-DICARBOXYLATE TRANSPORTER_MALIC ACID TRANSPORT PROTEIN"/>
    <property type="match status" value="1"/>
</dbReference>
<reference evidence="10" key="1">
    <citation type="journal article" date="2020" name="Stud. Mycol.">
        <title>101 Dothideomycetes genomes: a test case for predicting lifestyles and emergence of pathogens.</title>
        <authorList>
            <person name="Haridas S."/>
            <person name="Albert R."/>
            <person name="Binder M."/>
            <person name="Bloem J."/>
            <person name="Labutti K."/>
            <person name="Salamov A."/>
            <person name="Andreopoulos B."/>
            <person name="Baker S."/>
            <person name="Barry K."/>
            <person name="Bills G."/>
            <person name="Bluhm B."/>
            <person name="Cannon C."/>
            <person name="Castanera R."/>
            <person name="Culley D."/>
            <person name="Daum C."/>
            <person name="Ezra D."/>
            <person name="Gonzalez J."/>
            <person name="Henrissat B."/>
            <person name="Kuo A."/>
            <person name="Liang C."/>
            <person name="Lipzen A."/>
            <person name="Lutzoni F."/>
            <person name="Magnuson J."/>
            <person name="Mondo S."/>
            <person name="Nolan M."/>
            <person name="Ohm R."/>
            <person name="Pangilinan J."/>
            <person name="Park H.-J."/>
            <person name="Ramirez L."/>
            <person name="Alfaro M."/>
            <person name="Sun H."/>
            <person name="Tritt A."/>
            <person name="Yoshinaga Y."/>
            <person name="Zwiers L.-H."/>
            <person name="Turgeon B."/>
            <person name="Goodwin S."/>
            <person name="Spatafora J."/>
            <person name="Crous P."/>
            <person name="Grigoriev I."/>
        </authorList>
    </citation>
    <scope>NUCLEOTIDE SEQUENCE</scope>
    <source>
        <strain evidence="10">CBS 116005</strain>
    </source>
</reference>
<evidence type="ECO:0000256" key="1">
    <source>
        <dbReference type="ARBA" id="ARBA00004651"/>
    </source>
</evidence>
<evidence type="ECO:0000313" key="11">
    <source>
        <dbReference type="Proteomes" id="UP000799436"/>
    </source>
</evidence>
<keyword evidence="4" id="KW-1003">Cell membrane</keyword>
<feature type="transmembrane region" description="Helical" evidence="9">
    <location>
        <begin position="163"/>
        <end position="187"/>
    </location>
</feature>
<feature type="transmembrane region" description="Helical" evidence="9">
    <location>
        <begin position="311"/>
        <end position="336"/>
    </location>
</feature>
<evidence type="ECO:0000256" key="7">
    <source>
        <dbReference type="ARBA" id="ARBA00023136"/>
    </source>
</evidence>
<dbReference type="OrthoDB" id="1099at2759"/>
<dbReference type="GO" id="GO:0005886">
    <property type="term" value="C:plasma membrane"/>
    <property type="evidence" value="ECO:0007669"/>
    <property type="project" value="UniProtKB-SubCell"/>
</dbReference>
<dbReference type="InterPro" id="IPR038665">
    <property type="entry name" value="Voltage-dep_anion_channel_sf"/>
</dbReference>
<sequence>MPVPTGRHVQQPAPERYDDKEASSAQSSGEDVTTKKHATTDTYPLTVSKNNKGWRRVTRNFSPGWFCMTMGTGIVSIIFITIPWDAQWLYYLGIITFVLNVCLFTLASVVSILRYIIWPEIWTVMMQDTTNCLFLATVPVGFSTIVDMWIFACVPAWGTWAAYFGWALWMIDSVVAVAITISLGVVLMSASRQRTLDSITAAQLLPIACTTVAAGTGSEVAAVLPDPRYQLGTILVCYVMWGMALPMALVTLAMYYQRLALHKMPPREIIVSTFLPIGTLGFAGYAVLVLGRVAKEVFPQTGTLDPLAGQIAYVLGFFVAFILWAWGLVWFAYALASIHKSRPLPFNMGWWSFVFPLGAFSLTTRLIGEELPNSFFRVLGTVFGTAAILLWIVIAVRTAMGAWSGELFNAPYLANLKQQGLNGGSDEWADKEQTGQELSDRTSDEPILGEKADVAPDVAV</sequence>
<evidence type="ECO:0000256" key="5">
    <source>
        <dbReference type="ARBA" id="ARBA00022692"/>
    </source>
</evidence>
<dbReference type="Pfam" id="PF03595">
    <property type="entry name" value="SLAC1"/>
    <property type="match status" value="1"/>
</dbReference>
<feature type="region of interest" description="Disordered" evidence="8">
    <location>
        <begin position="1"/>
        <end position="37"/>
    </location>
</feature>
<evidence type="ECO:0000313" key="10">
    <source>
        <dbReference type="EMBL" id="KAF2764366.1"/>
    </source>
</evidence>
<organism evidence="10 11">
    <name type="scientific">Teratosphaeria nubilosa</name>
    <dbReference type="NCBI Taxonomy" id="161662"/>
    <lineage>
        <taxon>Eukaryota</taxon>
        <taxon>Fungi</taxon>
        <taxon>Dikarya</taxon>
        <taxon>Ascomycota</taxon>
        <taxon>Pezizomycotina</taxon>
        <taxon>Dothideomycetes</taxon>
        <taxon>Dothideomycetidae</taxon>
        <taxon>Mycosphaerellales</taxon>
        <taxon>Teratosphaeriaceae</taxon>
        <taxon>Teratosphaeria</taxon>
    </lineage>
</organism>
<evidence type="ECO:0000256" key="3">
    <source>
        <dbReference type="ARBA" id="ARBA00022448"/>
    </source>
</evidence>
<dbReference type="CDD" id="cd09318">
    <property type="entry name" value="TDT_SSU1"/>
    <property type="match status" value="1"/>
</dbReference>
<dbReference type="InterPro" id="IPR051629">
    <property type="entry name" value="Sulfite_efflux_TDT"/>
</dbReference>
<feature type="region of interest" description="Disordered" evidence="8">
    <location>
        <begin position="424"/>
        <end position="460"/>
    </location>
</feature>
<feature type="compositionally biased region" description="Basic and acidic residues" evidence="8">
    <location>
        <begin position="428"/>
        <end position="454"/>
    </location>
</feature>
<keyword evidence="11" id="KW-1185">Reference proteome</keyword>
<evidence type="ECO:0000256" key="2">
    <source>
        <dbReference type="ARBA" id="ARBA00008566"/>
    </source>
</evidence>